<proteinExistence type="predicted"/>
<evidence type="ECO:0000313" key="2">
    <source>
        <dbReference type="Proteomes" id="UP000030729"/>
    </source>
</evidence>
<dbReference type="Proteomes" id="UP000030729">
    <property type="component" value="Genome"/>
</dbReference>
<name>A0A0A8WIJ6_9CAUD</name>
<reference evidence="1 2" key="1">
    <citation type="submission" date="2014-12" db="EMBL/GenBank/DDBJ databases">
        <title>Whole Genome Sequence and Molecular Characterization of Siphoviridae / Myoviridae Phage Infecting Clostridium difficile.</title>
        <authorList>
            <person name="Monot M."/>
        </authorList>
    </citation>
    <scope>NUCLEOTIDE SEQUENCE [LARGE SCALE GENOMIC DNA]</scope>
</reference>
<dbReference type="RefSeq" id="YP_009208393.1">
    <property type="nucleotide sequence ID" value="NC_028905.1"/>
</dbReference>
<organism evidence="1 2">
    <name type="scientific">Clostridium phage phiCD111</name>
    <dbReference type="NCBI Taxonomy" id="1582150"/>
    <lineage>
        <taxon>Viruses</taxon>
        <taxon>Duplodnaviria</taxon>
        <taxon>Heunggongvirae</taxon>
        <taxon>Uroviricota</taxon>
        <taxon>Caudoviricetes</taxon>
        <taxon>Leicestervirus</taxon>
        <taxon>Leicestervirus CD111</taxon>
    </lineage>
</organism>
<evidence type="ECO:0000313" key="1">
    <source>
        <dbReference type="EMBL" id="CEK40314.1"/>
    </source>
</evidence>
<gene>
    <name evidence="1" type="ORF">PHICD111_20038</name>
</gene>
<protein>
    <submittedName>
        <fullName evidence="1">Uncharacterized protein</fullName>
    </submittedName>
</protein>
<keyword evidence="2" id="KW-1185">Reference proteome</keyword>
<dbReference type="EMBL" id="LN681535">
    <property type="protein sequence ID" value="CEK40314.1"/>
    <property type="molecule type" value="Genomic_DNA"/>
</dbReference>
<dbReference type="KEGG" id="vg:26646957"/>
<sequence>MIKVILCSTIDEYMEYEGAIGAKDSYLMDVIIGGECSEEDAIETLEILKNSKARIVSEAEKTCLKFGIGNQISKAIEQGIKEAPKLKKGIHCDNCGASVGSSEELTSMPVLENYNNNQSVSDQLGSIDVCPSCLLEITDLL</sequence>
<dbReference type="OrthoDB" id="13456at10239"/>
<accession>A0A0A8WIJ6</accession>
<dbReference type="GeneID" id="26646957"/>